<feature type="compositionally biased region" description="Basic and acidic residues" evidence="1">
    <location>
        <begin position="35"/>
        <end position="59"/>
    </location>
</feature>
<evidence type="ECO:0000313" key="3">
    <source>
        <dbReference type="EMBL" id="TNN76362.1"/>
    </source>
</evidence>
<feature type="region of interest" description="Disordered" evidence="1">
    <location>
        <begin position="21"/>
        <end position="100"/>
    </location>
</feature>
<evidence type="ECO:0000313" key="4">
    <source>
        <dbReference type="Proteomes" id="UP000314294"/>
    </source>
</evidence>
<name>A0A4Z2IGE5_9TELE</name>
<keyword evidence="2" id="KW-0472">Membrane</keyword>
<dbReference type="Proteomes" id="UP000314294">
    <property type="component" value="Unassembled WGS sequence"/>
</dbReference>
<feature type="compositionally biased region" description="Low complexity" evidence="1">
    <location>
        <begin position="79"/>
        <end position="89"/>
    </location>
</feature>
<feature type="transmembrane region" description="Helical" evidence="2">
    <location>
        <begin position="131"/>
        <end position="153"/>
    </location>
</feature>
<dbReference type="EMBL" id="SRLO01000094">
    <property type="protein sequence ID" value="TNN76362.1"/>
    <property type="molecule type" value="Genomic_DNA"/>
</dbReference>
<accession>A0A4Z2IGE5</accession>
<organism evidence="3 4">
    <name type="scientific">Liparis tanakae</name>
    <name type="common">Tanaka's snailfish</name>
    <dbReference type="NCBI Taxonomy" id="230148"/>
    <lineage>
        <taxon>Eukaryota</taxon>
        <taxon>Metazoa</taxon>
        <taxon>Chordata</taxon>
        <taxon>Craniata</taxon>
        <taxon>Vertebrata</taxon>
        <taxon>Euteleostomi</taxon>
        <taxon>Actinopterygii</taxon>
        <taxon>Neopterygii</taxon>
        <taxon>Teleostei</taxon>
        <taxon>Neoteleostei</taxon>
        <taxon>Acanthomorphata</taxon>
        <taxon>Eupercaria</taxon>
        <taxon>Perciformes</taxon>
        <taxon>Cottioidei</taxon>
        <taxon>Cottales</taxon>
        <taxon>Liparidae</taxon>
        <taxon>Liparis</taxon>
    </lineage>
</organism>
<gene>
    <name evidence="3" type="ORF">EYF80_013441</name>
</gene>
<feature type="compositionally biased region" description="Polar residues" evidence="1">
    <location>
        <begin position="90"/>
        <end position="99"/>
    </location>
</feature>
<sequence>MDVGVALIDQLGLDGFVWVPSGTRERRGRKPPYGVEKRFDVSSQREHGKELRRPHRDEDPGAPWDQRAQHSHAIDDSSLESPLSSWKSSNRSVSAQESPGTLRGDHLLSYGGKACACAEELTIHRRKNNMFTGAAVGGGVVGLQLVWLLLFGAQAAAIVLQAVRLGLEALGLRAVQIHGAAAHGHLGLGHVAVVVLADGQRVAVLRPVAVGQVGVARRPEVDAARQAAVVVRQVGVAVVEAVVAHVLALGRLPVRVVVGVVVGARQGGGGLRGDEAVASVLHVAAVDGVGVAAQRGRAFGEGQAVGPQGHLAHRPRGHRLHHLGHLQRGTGAPVRQCGLCMAGGCSLPAAHMQQHALH</sequence>
<comment type="caution">
    <text evidence="3">The sequence shown here is derived from an EMBL/GenBank/DDBJ whole genome shotgun (WGS) entry which is preliminary data.</text>
</comment>
<protein>
    <submittedName>
        <fullName evidence="3">Uncharacterized protein</fullName>
    </submittedName>
</protein>
<proteinExistence type="predicted"/>
<keyword evidence="2" id="KW-1133">Transmembrane helix</keyword>
<dbReference type="AlphaFoldDB" id="A0A4Z2IGE5"/>
<evidence type="ECO:0000256" key="2">
    <source>
        <dbReference type="SAM" id="Phobius"/>
    </source>
</evidence>
<evidence type="ECO:0000256" key="1">
    <source>
        <dbReference type="SAM" id="MobiDB-lite"/>
    </source>
</evidence>
<keyword evidence="2" id="KW-0812">Transmembrane</keyword>
<keyword evidence="4" id="KW-1185">Reference proteome</keyword>
<reference evidence="3 4" key="1">
    <citation type="submission" date="2019-03" db="EMBL/GenBank/DDBJ databases">
        <title>First draft genome of Liparis tanakae, snailfish: a comprehensive survey of snailfish specific genes.</title>
        <authorList>
            <person name="Kim W."/>
            <person name="Song I."/>
            <person name="Jeong J.-H."/>
            <person name="Kim D."/>
            <person name="Kim S."/>
            <person name="Ryu S."/>
            <person name="Song J.Y."/>
            <person name="Lee S.K."/>
        </authorList>
    </citation>
    <scope>NUCLEOTIDE SEQUENCE [LARGE SCALE GENOMIC DNA]</scope>
    <source>
        <tissue evidence="3">Muscle</tissue>
    </source>
</reference>